<dbReference type="Gene3D" id="3.40.50.720">
    <property type="entry name" value="NAD(P)-binding Rossmann-like Domain"/>
    <property type="match status" value="1"/>
</dbReference>
<dbReference type="SUPFAM" id="SSF51735">
    <property type="entry name" value="NAD(P)-binding Rossmann-fold domains"/>
    <property type="match status" value="1"/>
</dbReference>
<dbReference type="STRING" id="569882.SAMN04490248_1192"/>
<keyword evidence="1" id="KW-0521">NADP</keyword>
<accession>A0A1H8UA64</accession>
<dbReference type="Pfam" id="PF01370">
    <property type="entry name" value="Epimerase"/>
    <property type="match status" value="1"/>
</dbReference>
<name>A0A1H8UA64_9RHOB</name>
<dbReference type="AlphaFoldDB" id="A0A1H8UA64"/>
<dbReference type="RefSeq" id="WP_093119500.1">
    <property type="nucleotide sequence ID" value="NZ_FODS01000019.1"/>
</dbReference>
<organism evidence="4 5">
    <name type="scientific">Salinihabitans flavidus</name>
    <dbReference type="NCBI Taxonomy" id="569882"/>
    <lineage>
        <taxon>Bacteria</taxon>
        <taxon>Pseudomonadati</taxon>
        <taxon>Pseudomonadota</taxon>
        <taxon>Alphaproteobacteria</taxon>
        <taxon>Rhodobacterales</taxon>
        <taxon>Roseobacteraceae</taxon>
        <taxon>Salinihabitans</taxon>
    </lineage>
</organism>
<evidence type="ECO:0000313" key="5">
    <source>
        <dbReference type="Proteomes" id="UP000198893"/>
    </source>
</evidence>
<dbReference type="OrthoDB" id="9771073at2"/>
<dbReference type="InterPro" id="IPR001509">
    <property type="entry name" value="Epimerase_deHydtase"/>
</dbReference>
<protein>
    <submittedName>
        <fullName evidence="4">Nucleoside-diphosphate-sugar epimerase</fullName>
    </submittedName>
</protein>
<evidence type="ECO:0000256" key="2">
    <source>
        <dbReference type="ARBA" id="ARBA00023277"/>
    </source>
</evidence>
<gene>
    <name evidence="4" type="ORF">SAMN04490248_1192</name>
</gene>
<proteinExistence type="predicted"/>
<keyword evidence="2" id="KW-0119">Carbohydrate metabolism</keyword>
<dbReference type="CDD" id="cd08946">
    <property type="entry name" value="SDR_e"/>
    <property type="match status" value="1"/>
</dbReference>
<dbReference type="PANTHER" id="PTHR43103:SF3">
    <property type="entry name" value="ADP-L-GLYCERO-D-MANNO-HEPTOSE-6-EPIMERASE"/>
    <property type="match status" value="1"/>
</dbReference>
<dbReference type="InterPro" id="IPR036291">
    <property type="entry name" value="NAD(P)-bd_dom_sf"/>
</dbReference>
<keyword evidence="5" id="KW-1185">Reference proteome</keyword>
<evidence type="ECO:0000256" key="1">
    <source>
        <dbReference type="ARBA" id="ARBA00022857"/>
    </source>
</evidence>
<dbReference type="Proteomes" id="UP000198893">
    <property type="component" value="Unassembled WGS sequence"/>
</dbReference>
<evidence type="ECO:0000259" key="3">
    <source>
        <dbReference type="Pfam" id="PF01370"/>
    </source>
</evidence>
<feature type="domain" description="NAD-dependent epimerase/dehydratase" evidence="3">
    <location>
        <begin position="6"/>
        <end position="215"/>
    </location>
</feature>
<evidence type="ECO:0000313" key="4">
    <source>
        <dbReference type="EMBL" id="SEO99986.1"/>
    </source>
</evidence>
<sequence>MLDERVLITGGRGFLGRALITALQAQGAGVVALDVAASPTDLQSGVIFEQGDIRDPSVVSNVVGRHDISAIVHLAALVIPACRENPVLGAEVDMIGHINVLEAARRHGVANVVYTSSVAAHPREPLNSPVNLYGVYKRCCEDISKVYFLDHGIASIGLRPNVVYGPGRDVGETAAITQAMRAAAEGRQYEMPFSGQMCFQHVDEVTDIFLRCLTTVPDRPVVTDLTTETASTDDVIAAIHAVVPDAQIAPSNNHRPAPPSLDNSALRDLLKQWDRVSLAEGTRRTIAHYKGIADAC</sequence>
<dbReference type="EMBL" id="FODS01000019">
    <property type="protein sequence ID" value="SEO99986.1"/>
    <property type="molecule type" value="Genomic_DNA"/>
</dbReference>
<reference evidence="4 5" key="1">
    <citation type="submission" date="2016-10" db="EMBL/GenBank/DDBJ databases">
        <authorList>
            <person name="de Groot N.N."/>
        </authorList>
    </citation>
    <scope>NUCLEOTIDE SEQUENCE [LARGE SCALE GENOMIC DNA]</scope>
    <source>
        <strain evidence="4 5">DSM 27842</strain>
    </source>
</reference>
<dbReference type="PANTHER" id="PTHR43103">
    <property type="entry name" value="NUCLEOSIDE-DIPHOSPHATE-SUGAR EPIMERASE"/>
    <property type="match status" value="1"/>
</dbReference>